<keyword evidence="2" id="KW-1133">Transmembrane helix</keyword>
<proteinExistence type="predicted"/>
<keyword evidence="4" id="KW-1185">Reference proteome</keyword>
<feature type="compositionally biased region" description="Low complexity" evidence="1">
    <location>
        <begin position="59"/>
        <end position="68"/>
    </location>
</feature>
<organism evidence="3 4">
    <name type="scientific">Drosophila gunungcola</name>
    <name type="common">fruit fly</name>
    <dbReference type="NCBI Taxonomy" id="103775"/>
    <lineage>
        <taxon>Eukaryota</taxon>
        <taxon>Metazoa</taxon>
        <taxon>Ecdysozoa</taxon>
        <taxon>Arthropoda</taxon>
        <taxon>Hexapoda</taxon>
        <taxon>Insecta</taxon>
        <taxon>Pterygota</taxon>
        <taxon>Neoptera</taxon>
        <taxon>Endopterygota</taxon>
        <taxon>Diptera</taxon>
        <taxon>Brachycera</taxon>
        <taxon>Muscomorpha</taxon>
        <taxon>Ephydroidea</taxon>
        <taxon>Drosophilidae</taxon>
        <taxon>Drosophila</taxon>
        <taxon>Sophophora</taxon>
    </lineage>
</organism>
<feature type="region of interest" description="Disordered" evidence="1">
    <location>
        <begin position="59"/>
        <end position="95"/>
    </location>
</feature>
<keyword evidence="2" id="KW-0472">Membrane</keyword>
<feature type="compositionally biased region" description="Gly residues" evidence="1">
    <location>
        <begin position="79"/>
        <end position="95"/>
    </location>
</feature>
<gene>
    <name evidence="3" type="ORF">M5D96_008239</name>
</gene>
<reference evidence="3" key="1">
    <citation type="journal article" date="2023" name="Genome Biol. Evol.">
        <title>Long-read-based Genome Assembly of Drosophila gunungcola Reveals Fewer Chemosensory Genes in Flower-breeding Species.</title>
        <authorList>
            <person name="Negi A."/>
            <person name="Liao B.Y."/>
            <person name="Yeh S.D."/>
        </authorList>
    </citation>
    <scope>NUCLEOTIDE SEQUENCE</scope>
    <source>
        <strain evidence="3">Sukarami</strain>
    </source>
</reference>
<keyword evidence="2" id="KW-0812">Transmembrane</keyword>
<sequence length="95" mass="10022">MLSEIALPGHAPKVICIAEVRARGEEQVDGFKFNMKQFALFSIFLLILVVGLAQMPQQVAAQGQNGPPQGMPPRPPSGNGNGNQQGGQGLNGQNN</sequence>
<protein>
    <submittedName>
        <fullName evidence="3">Uncharacterized protein</fullName>
    </submittedName>
</protein>
<evidence type="ECO:0000313" key="3">
    <source>
        <dbReference type="EMBL" id="KAI8038345.1"/>
    </source>
</evidence>
<feature type="transmembrane region" description="Helical" evidence="2">
    <location>
        <begin position="38"/>
        <end position="55"/>
    </location>
</feature>
<dbReference type="EMBL" id="JAMKOV010000007">
    <property type="protein sequence ID" value="KAI8038345.1"/>
    <property type="molecule type" value="Genomic_DNA"/>
</dbReference>
<comment type="caution">
    <text evidence="3">The sequence shown here is derived from an EMBL/GenBank/DDBJ whole genome shotgun (WGS) entry which is preliminary data.</text>
</comment>
<accession>A0A9Q0BNR3</accession>
<name>A0A9Q0BNR3_9MUSC</name>
<evidence type="ECO:0000313" key="4">
    <source>
        <dbReference type="Proteomes" id="UP001059596"/>
    </source>
</evidence>
<dbReference type="Proteomes" id="UP001059596">
    <property type="component" value="Unassembled WGS sequence"/>
</dbReference>
<dbReference type="AlphaFoldDB" id="A0A9Q0BNR3"/>
<evidence type="ECO:0000256" key="2">
    <source>
        <dbReference type="SAM" id="Phobius"/>
    </source>
</evidence>
<evidence type="ECO:0000256" key="1">
    <source>
        <dbReference type="SAM" id="MobiDB-lite"/>
    </source>
</evidence>